<evidence type="ECO:0000313" key="9">
    <source>
        <dbReference type="EMBL" id="TRY75770.1"/>
    </source>
</evidence>
<evidence type="ECO:0000256" key="1">
    <source>
        <dbReference type="ARBA" id="ARBA00022448"/>
    </source>
</evidence>
<dbReference type="GO" id="GO:0045735">
    <property type="term" value="F:nutrient reservoir activity"/>
    <property type="evidence" value="ECO:0007669"/>
    <property type="project" value="UniProtKB-KW"/>
</dbReference>
<dbReference type="Gene3D" id="2.20.80.10">
    <property type="entry name" value="Lipovitellin-phosvitin complex, chain A, domain 4"/>
    <property type="match status" value="1"/>
</dbReference>
<dbReference type="InterPro" id="IPR015817">
    <property type="entry name" value="Vitellinogen_open_b-sht_sub1"/>
</dbReference>
<evidence type="ECO:0000259" key="8">
    <source>
        <dbReference type="SMART" id="SM01169"/>
    </source>
</evidence>
<evidence type="ECO:0000256" key="2">
    <source>
        <dbReference type="ARBA" id="ARBA00022729"/>
    </source>
</evidence>
<keyword evidence="10" id="KW-1185">Reference proteome</keyword>
<dbReference type="InterPro" id="IPR011030">
    <property type="entry name" value="Lipovitellin_superhlx_dom"/>
</dbReference>
<keyword evidence="6" id="KW-0325">Glycoprotein</keyword>
<keyword evidence="5" id="KW-1015">Disulfide bond</keyword>
<dbReference type="Gene3D" id="1.25.10.20">
    <property type="entry name" value="Vitellinogen, superhelical"/>
    <property type="match status" value="1"/>
</dbReference>
<dbReference type="STRING" id="6832.A0A553PDK6"/>
<evidence type="ECO:0000313" key="10">
    <source>
        <dbReference type="Proteomes" id="UP000318571"/>
    </source>
</evidence>
<gene>
    <name evidence="9" type="ORF">TCAL_12696</name>
</gene>
<dbReference type="InterPro" id="IPR015819">
    <property type="entry name" value="Lipid_transp_b-sht_shell"/>
</dbReference>
<feature type="coiled-coil region" evidence="7">
    <location>
        <begin position="236"/>
        <end position="263"/>
    </location>
</feature>
<dbReference type="AlphaFoldDB" id="A0A553PDK6"/>
<organism evidence="9 10">
    <name type="scientific">Tigriopus californicus</name>
    <name type="common">Marine copepod</name>
    <dbReference type="NCBI Taxonomy" id="6832"/>
    <lineage>
        <taxon>Eukaryota</taxon>
        <taxon>Metazoa</taxon>
        <taxon>Ecdysozoa</taxon>
        <taxon>Arthropoda</taxon>
        <taxon>Crustacea</taxon>
        <taxon>Multicrustacea</taxon>
        <taxon>Hexanauplia</taxon>
        <taxon>Copepoda</taxon>
        <taxon>Harpacticoida</taxon>
        <taxon>Harpacticidae</taxon>
        <taxon>Tigriopus</taxon>
    </lineage>
</organism>
<proteinExistence type="predicted"/>
<dbReference type="Proteomes" id="UP000318571">
    <property type="component" value="Chromosome 2"/>
</dbReference>
<keyword evidence="1" id="KW-0813">Transport</keyword>
<dbReference type="SUPFAM" id="SSF48431">
    <property type="entry name" value="Lipovitellin-phosvitin complex, superhelical domain"/>
    <property type="match status" value="1"/>
</dbReference>
<dbReference type="Gene3D" id="2.20.50.20">
    <property type="entry name" value="Lipovitellin. Chain A, domain 3"/>
    <property type="match status" value="1"/>
</dbReference>
<dbReference type="PANTHER" id="PTHR23345:SF15">
    <property type="entry name" value="VITELLOGENIN 1-RELATED"/>
    <property type="match status" value="1"/>
</dbReference>
<evidence type="ECO:0000256" key="6">
    <source>
        <dbReference type="ARBA" id="ARBA00023180"/>
    </source>
</evidence>
<dbReference type="EMBL" id="VCGU01000005">
    <property type="protein sequence ID" value="TRY75770.1"/>
    <property type="molecule type" value="Genomic_DNA"/>
</dbReference>
<reference evidence="9 10" key="1">
    <citation type="journal article" date="2018" name="Nat. Ecol. Evol.">
        <title>Genomic signatures of mitonuclear coevolution across populations of Tigriopus californicus.</title>
        <authorList>
            <person name="Barreto F.S."/>
            <person name="Watson E.T."/>
            <person name="Lima T.G."/>
            <person name="Willett C.S."/>
            <person name="Edmands S."/>
            <person name="Li W."/>
            <person name="Burton R.S."/>
        </authorList>
    </citation>
    <scope>NUCLEOTIDE SEQUENCE [LARGE SCALE GENOMIC DNA]</scope>
    <source>
        <strain evidence="9 10">San Diego</strain>
    </source>
</reference>
<evidence type="ECO:0000256" key="4">
    <source>
        <dbReference type="ARBA" id="ARBA00023121"/>
    </source>
</evidence>
<feature type="domain" description="Vitellinogen open beta-sheet" evidence="8">
    <location>
        <begin position="152"/>
        <end position="436"/>
    </location>
</feature>
<name>A0A553PDK6_TIGCA</name>
<dbReference type="PANTHER" id="PTHR23345">
    <property type="entry name" value="VITELLOGENIN-RELATED"/>
    <property type="match status" value="1"/>
</dbReference>
<dbReference type="Pfam" id="PF01347">
    <property type="entry name" value="Vitellogenin_N"/>
    <property type="match status" value="1"/>
</dbReference>
<dbReference type="Pfam" id="PF09172">
    <property type="entry name" value="Vit_open_b-sht"/>
    <property type="match status" value="1"/>
</dbReference>
<accession>A0A553PDK6</accession>
<keyword evidence="3" id="KW-0445">Lipid transport</keyword>
<dbReference type="SMART" id="SM01169">
    <property type="entry name" value="DUF1943"/>
    <property type="match status" value="1"/>
</dbReference>
<keyword evidence="7" id="KW-0175">Coiled coil</keyword>
<evidence type="ECO:0000256" key="5">
    <source>
        <dbReference type="ARBA" id="ARBA00023157"/>
    </source>
</evidence>
<dbReference type="InterPro" id="IPR050733">
    <property type="entry name" value="Vitellogenin/Apolipophorin"/>
</dbReference>
<comment type="caution">
    <text evidence="9">The sequence shown here is derived from an EMBL/GenBank/DDBJ whole genome shotgun (WGS) entry which is preliminary data.</text>
</comment>
<evidence type="ECO:0000256" key="7">
    <source>
        <dbReference type="SAM" id="Coils"/>
    </source>
</evidence>
<sequence>MGQEEEDRVVLALKALRNVGITINAEPVTMRCFQEKTNPMEIRLAAMDLARDLACRSRLTREALLQVISLTDNDSELRIGAYLALFKCPDKALVLQLKALLLQEPVNQVGSFIWTHLTNLQETRSLSAGKQFVKKLIGTEFLKNKWNTDVRKFSRYFETSRYNKEGNFGGTAEANIIFSQESYLPRSAMVNMSLSLFGEHLNLFELGGRIEGLESMIENLFGPEGKFREDTFHKILKSLRQKRDVESNEIASFQQTYNNYREEQPKGNYYFRMFGKDIWYESFLGLQDLWRKVSYYPGHFFGSKEQAVDLARSNIFLDGGITIPTMAGLPLKLIVNGTYSASLKSSVQMDTKDLFTKGQAKIQAHIYPTASVEIIGLMGVDAGVAQTGLKSVSTLYSNTFLDGSIHLRGQDGVSAVLNMPKDTVEVLEASVDFFTFEDQAFQPLVSENALEKSFQCTPDIYNTFFAVEACHHYQYHASQDNEYYFPASFFAGPSKFGFSFRKTDQFERYALVYGWSQVLDKEHDSNLIHKAKFSFDTPGSVQDHKTSVELVYDDIASIVGFDFTVPYRSIRGSAKYQWTAKQKVLKGAILADGVNLASMQVGLKSAHAEGRYGVRAHINYGDLEVLDWSGTFNVMRNKASLDGMMMGHFHTPVKVLADWSSAHNSATLRTTFNSKRLDFNFNGHASFNDDSFALGGDASYDWMRSGSKAIKLDAQYKTSSSGALKKHNIFISSKIPSHPNLQFETIWDIQTSTGYLENKAKFILAEETYALQQIVSSQQKSDLSEFLFKAWLEIPKSNRKYGVDFVQMASNQKGTNQLRLSYGKSFRFDTHFNYERQVNPGVYYFDAGIKYPSQRFQLLFDLKEESQGYLNGRTQVQWGETVKEQAEAEFRLKPGSKYSCDYAISVNLRPSDWKPISISGI</sequence>
<evidence type="ECO:0000256" key="3">
    <source>
        <dbReference type="ARBA" id="ARBA00023055"/>
    </source>
</evidence>
<dbReference type="SUPFAM" id="SSF56968">
    <property type="entry name" value="Lipovitellin-phosvitin complex, beta-sheet shell regions"/>
    <property type="match status" value="1"/>
</dbReference>
<dbReference type="InterPro" id="IPR015255">
    <property type="entry name" value="Vitellinogen_open_b-sht"/>
</dbReference>
<keyword evidence="4" id="KW-0446">Lipid-binding</keyword>
<dbReference type="FunFam" id="2.20.50.20:FF:000007">
    <property type="entry name" value="von Willebrand factor type D domaincontaining protein"/>
    <property type="match status" value="1"/>
</dbReference>
<dbReference type="InterPro" id="IPR001747">
    <property type="entry name" value="Vitellogenin_N"/>
</dbReference>
<protein>
    <recommendedName>
        <fullName evidence="8">Vitellinogen open beta-sheet domain-containing protein</fullName>
    </recommendedName>
</protein>
<dbReference type="GO" id="GO:0005319">
    <property type="term" value="F:lipid transporter activity"/>
    <property type="evidence" value="ECO:0007669"/>
    <property type="project" value="InterPro"/>
</dbReference>
<dbReference type="GO" id="GO:0008289">
    <property type="term" value="F:lipid binding"/>
    <property type="evidence" value="ECO:0007669"/>
    <property type="project" value="UniProtKB-KW"/>
</dbReference>
<feature type="non-terminal residue" evidence="9">
    <location>
        <position position="921"/>
    </location>
</feature>
<keyword evidence="2" id="KW-0732">Signal</keyword>